<comment type="caution">
    <text evidence="1">The sequence shown here is derived from an EMBL/GenBank/DDBJ whole genome shotgun (WGS) entry which is preliminary data.</text>
</comment>
<protein>
    <submittedName>
        <fullName evidence="1">Uncharacterized protein</fullName>
    </submittedName>
</protein>
<dbReference type="EMBL" id="CM056818">
    <property type="protein sequence ID" value="KAJ8622010.1"/>
    <property type="molecule type" value="Genomic_DNA"/>
</dbReference>
<name>A0ACC2KLK0_PERAE</name>
<gene>
    <name evidence="1" type="ORF">MRB53_030539</name>
</gene>
<sequence>MQTSMPSQSNLVTATPTRALLNAPPSEIVISHRNPQRAEVIVGCSVISRDYVRRLICHFGGLCSDYDESKERWMR</sequence>
<proteinExistence type="predicted"/>
<organism evidence="1 2">
    <name type="scientific">Persea americana</name>
    <name type="common">Avocado</name>
    <dbReference type="NCBI Taxonomy" id="3435"/>
    <lineage>
        <taxon>Eukaryota</taxon>
        <taxon>Viridiplantae</taxon>
        <taxon>Streptophyta</taxon>
        <taxon>Embryophyta</taxon>
        <taxon>Tracheophyta</taxon>
        <taxon>Spermatophyta</taxon>
        <taxon>Magnoliopsida</taxon>
        <taxon>Magnoliidae</taxon>
        <taxon>Laurales</taxon>
        <taxon>Lauraceae</taxon>
        <taxon>Persea</taxon>
    </lineage>
</organism>
<reference evidence="1 2" key="1">
    <citation type="journal article" date="2022" name="Hortic Res">
        <title>A haplotype resolved chromosomal level avocado genome allows analysis of novel avocado genes.</title>
        <authorList>
            <person name="Nath O."/>
            <person name="Fletcher S.J."/>
            <person name="Hayward A."/>
            <person name="Shaw L.M."/>
            <person name="Masouleh A.K."/>
            <person name="Furtado A."/>
            <person name="Henry R.J."/>
            <person name="Mitter N."/>
        </authorList>
    </citation>
    <scope>NUCLEOTIDE SEQUENCE [LARGE SCALE GENOMIC DNA]</scope>
    <source>
        <strain evidence="2">cv. Hass</strain>
    </source>
</reference>
<keyword evidence="2" id="KW-1185">Reference proteome</keyword>
<accession>A0ACC2KLK0</accession>
<dbReference type="Proteomes" id="UP001234297">
    <property type="component" value="Chromosome 10"/>
</dbReference>
<evidence type="ECO:0000313" key="2">
    <source>
        <dbReference type="Proteomes" id="UP001234297"/>
    </source>
</evidence>
<evidence type="ECO:0000313" key="1">
    <source>
        <dbReference type="EMBL" id="KAJ8622010.1"/>
    </source>
</evidence>